<dbReference type="AlphaFoldDB" id="A0A183ANI5"/>
<reference evidence="1 2" key="2">
    <citation type="submission" date="2018-11" db="EMBL/GenBank/DDBJ databases">
        <authorList>
            <consortium name="Pathogen Informatics"/>
        </authorList>
    </citation>
    <scope>NUCLEOTIDE SEQUENCE [LARGE SCALE GENOMIC DNA]</scope>
    <source>
        <strain evidence="1 2">Egypt</strain>
    </source>
</reference>
<organism evidence="3">
    <name type="scientific">Echinostoma caproni</name>
    <dbReference type="NCBI Taxonomy" id="27848"/>
    <lineage>
        <taxon>Eukaryota</taxon>
        <taxon>Metazoa</taxon>
        <taxon>Spiralia</taxon>
        <taxon>Lophotrochozoa</taxon>
        <taxon>Platyhelminthes</taxon>
        <taxon>Trematoda</taxon>
        <taxon>Digenea</taxon>
        <taxon>Plagiorchiida</taxon>
        <taxon>Echinostomata</taxon>
        <taxon>Echinostomatoidea</taxon>
        <taxon>Echinostomatidae</taxon>
        <taxon>Echinostoma</taxon>
    </lineage>
</organism>
<keyword evidence="2" id="KW-1185">Reference proteome</keyword>
<protein>
    <submittedName>
        <fullName evidence="3">CUB domain-containing protein</fullName>
    </submittedName>
</protein>
<proteinExistence type="predicted"/>
<dbReference type="InterPro" id="IPR035914">
    <property type="entry name" value="Sperma_CUB_dom_sf"/>
</dbReference>
<accession>A0A183ANI5</accession>
<reference evidence="3" key="1">
    <citation type="submission" date="2016-06" db="UniProtKB">
        <authorList>
            <consortium name="WormBaseParasite"/>
        </authorList>
    </citation>
    <scope>IDENTIFICATION</scope>
</reference>
<dbReference type="SUPFAM" id="SSF49854">
    <property type="entry name" value="Spermadhesin, CUB domain"/>
    <property type="match status" value="1"/>
</dbReference>
<sequence>MQNILDDDKCGKKDYVATGVEQALVLPATRDETCKWNITTTSHREIEITRVPSTAPVSDEINSKDQCVTVYNTDGSHWELGQKICAEQGKNHFTGEAGKDITIEFEAPKDPSQMMSNFKVYYVYDTVSDERCGQVPGKPTTTDQYFMVAQTGDVIPKGLLCLWSIPTSDGKGIRVSLDVQSPKTDTQCVAVANADQTGASIICGKQQNNTFTSSPGKGALVAYADELAGGTQQSNFKIHYQLDVATKSMLPTMLLSLSALFSVYGREW</sequence>
<dbReference type="WBParaSite" id="ECPE_0000854601-mRNA-1">
    <property type="protein sequence ID" value="ECPE_0000854601-mRNA-1"/>
    <property type="gene ID" value="ECPE_0000854601"/>
</dbReference>
<evidence type="ECO:0000313" key="1">
    <source>
        <dbReference type="EMBL" id="VDP83697.1"/>
    </source>
</evidence>
<gene>
    <name evidence="1" type="ORF">ECPE_LOCUS8520</name>
</gene>
<dbReference type="Gene3D" id="2.60.120.290">
    <property type="entry name" value="Spermadhesin, CUB domain"/>
    <property type="match status" value="1"/>
</dbReference>
<dbReference type="Proteomes" id="UP000272942">
    <property type="component" value="Unassembled WGS sequence"/>
</dbReference>
<dbReference type="EMBL" id="UZAN01046088">
    <property type="protein sequence ID" value="VDP83697.1"/>
    <property type="molecule type" value="Genomic_DNA"/>
</dbReference>
<name>A0A183ANI5_9TREM</name>
<evidence type="ECO:0000313" key="2">
    <source>
        <dbReference type="Proteomes" id="UP000272942"/>
    </source>
</evidence>
<evidence type="ECO:0000313" key="3">
    <source>
        <dbReference type="WBParaSite" id="ECPE_0000854601-mRNA-1"/>
    </source>
</evidence>